<dbReference type="InterPro" id="IPR011701">
    <property type="entry name" value="MFS"/>
</dbReference>
<organism evidence="5 6">
    <name type="scientific">Fusarium sporotrichioides</name>
    <dbReference type="NCBI Taxonomy" id="5514"/>
    <lineage>
        <taxon>Eukaryota</taxon>
        <taxon>Fungi</taxon>
        <taxon>Dikarya</taxon>
        <taxon>Ascomycota</taxon>
        <taxon>Pezizomycotina</taxon>
        <taxon>Sordariomycetes</taxon>
        <taxon>Hypocreomycetidae</taxon>
        <taxon>Hypocreales</taxon>
        <taxon>Nectriaceae</taxon>
        <taxon>Fusarium</taxon>
    </lineage>
</organism>
<feature type="transmembrane region" description="Helical" evidence="4">
    <location>
        <begin position="141"/>
        <end position="158"/>
    </location>
</feature>
<name>A0A395RW37_FUSSP</name>
<comment type="caution">
    <text evidence="5">The sequence shown here is derived from an EMBL/GenBank/DDBJ whole genome shotgun (WGS) entry which is preliminary data.</text>
</comment>
<feature type="transmembrane region" description="Helical" evidence="4">
    <location>
        <begin position="198"/>
        <end position="220"/>
    </location>
</feature>
<comment type="subcellular location">
    <subcellularLocation>
        <location evidence="1">Membrane</location>
        <topology evidence="1">Multi-pass membrane protein</topology>
    </subcellularLocation>
</comment>
<reference evidence="5 6" key="1">
    <citation type="journal article" date="2018" name="PLoS Pathog.">
        <title>Evolution of structural diversity of trichothecenes, a family of toxins produced by plant pathogenic and entomopathogenic fungi.</title>
        <authorList>
            <person name="Proctor R.H."/>
            <person name="McCormick S.P."/>
            <person name="Kim H.S."/>
            <person name="Cardoza R.E."/>
            <person name="Stanley A.M."/>
            <person name="Lindo L."/>
            <person name="Kelly A."/>
            <person name="Brown D.W."/>
            <person name="Lee T."/>
            <person name="Vaughan M.M."/>
            <person name="Alexander N.J."/>
            <person name="Busman M."/>
            <person name="Gutierrez S."/>
        </authorList>
    </citation>
    <scope>NUCLEOTIDE SEQUENCE [LARGE SCALE GENOMIC DNA]</scope>
    <source>
        <strain evidence="5 6">NRRL 3299</strain>
    </source>
</reference>
<evidence type="ECO:0000256" key="1">
    <source>
        <dbReference type="ARBA" id="ARBA00004141"/>
    </source>
</evidence>
<dbReference type="Pfam" id="PF07690">
    <property type="entry name" value="MFS_1"/>
    <property type="match status" value="1"/>
</dbReference>
<feature type="transmembrane region" description="Helical" evidence="4">
    <location>
        <begin position="232"/>
        <end position="251"/>
    </location>
</feature>
<sequence>MSNMEIVRIVDSNERHELRALPASLPSSPVTVSRGSIQIPSLGSEVQRDSRSENEQQLAPVDGGIAAWRLLGAAFVFETLLWGFPLSFGVFQDYYSRIPTFANNPYIGVVGTVASGLGYIGAPFIMPFIQRHQRWRRQMIWIGWPICIGGLIAGSFANTLETLILTQGVAYGVGFLILYYPILIMVNEYWIARRGMAYGLLCGASGFSGAIMPFIVQALLAKYGYQTTLRAIAVGLAVMTGPLIPFLDGRLPTSEHVNMPKTNWSFVKSPLFWLYSVSNLFQGFGYFFPSLYLPSFATSLDLGEKSGPVLLAIMSISQVIGQFVFGYLSDRKLPLDILACTSTLVAALATLTAWRLANSFPILAGFTILYGFFGAGFTATWAKMSTTITDDVTAGPIVFGLLNLGKGIGNVLAGPIGGLLLYNSSVPQHSPIATPLTRSSYHWVIIFTGICMFASTCTILLRYPRRVLKILSTTWISMQMSSHGRNYPSFP</sequence>
<feature type="transmembrane region" description="Helical" evidence="4">
    <location>
        <begin position="441"/>
        <end position="461"/>
    </location>
</feature>
<dbReference type="InterPro" id="IPR036259">
    <property type="entry name" value="MFS_trans_sf"/>
</dbReference>
<proteinExistence type="inferred from homology"/>
<dbReference type="AlphaFoldDB" id="A0A395RW37"/>
<evidence type="ECO:0000256" key="4">
    <source>
        <dbReference type="SAM" id="Phobius"/>
    </source>
</evidence>
<feature type="transmembrane region" description="Helical" evidence="4">
    <location>
        <begin position="164"/>
        <end position="186"/>
    </location>
</feature>
<accession>A0A395RW37</accession>
<dbReference type="Proteomes" id="UP000266152">
    <property type="component" value="Unassembled WGS sequence"/>
</dbReference>
<comment type="similarity">
    <text evidence="2">Belongs to the major facilitator superfamily. Monocarboxylate porter (TC 2.A.1.13) family.</text>
</comment>
<feature type="transmembrane region" description="Helical" evidence="4">
    <location>
        <begin position="335"/>
        <end position="354"/>
    </location>
</feature>
<keyword evidence="4" id="KW-0472">Membrane</keyword>
<protein>
    <submittedName>
        <fullName evidence="5">Monocarboxylate transporter 2</fullName>
    </submittedName>
</protein>
<evidence type="ECO:0000313" key="6">
    <source>
        <dbReference type="Proteomes" id="UP000266152"/>
    </source>
</evidence>
<feature type="transmembrane region" description="Helical" evidence="4">
    <location>
        <begin position="394"/>
        <end position="421"/>
    </location>
</feature>
<feature type="transmembrane region" description="Helical" evidence="4">
    <location>
        <begin position="360"/>
        <end position="382"/>
    </location>
</feature>
<keyword evidence="4" id="KW-1133">Transmembrane helix</keyword>
<keyword evidence="4" id="KW-0812">Transmembrane</keyword>
<feature type="transmembrane region" description="Helical" evidence="4">
    <location>
        <begin position="272"/>
        <end position="289"/>
    </location>
</feature>
<feature type="transmembrane region" description="Helical" evidence="4">
    <location>
        <begin position="309"/>
        <end position="328"/>
    </location>
</feature>
<dbReference type="PANTHER" id="PTHR11360">
    <property type="entry name" value="MONOCARBOXYLATE TRANSPORTER"/>
    <property type="match status" value="1"/>
</dbReference>
<evidence type="ECO:0000313" key="5">
    <source>
        <dbReference type="EMBL" id="RGP64237.1"/>
    </source>
</evidence>
<dbReference type="GO" id="GO:0022857">
    <property type="term" value="F:transmembrane transporter activity"/>
    <property type="evidence" value="ECO:0007669"/>
    <property type="project" value="InterPro"/>
</dbReference>
<dbReference type="GO" id="GO:0016020">
    <property type="term" value="C:membrane"/>
    <property type="evidence" value="ECO:0007669"/>
    <property type="project" value="UniProtKB-SubCell"/>
</dbReference>
<dbReference type="PANTHER" id="PTHR11360:SF287">
    <property type="entry name" value="MFS MONOCARBOXYLATE TRANSPORTER"/>
    <property type="match status" value="1"/>
</dbReference>
<keyword evidence="3" id="KW-0325">Glycoprotein</keyword>
<dbReference type="InterPro" id="IPR050327">
    <property type="entry name" value="Proton-linked_MCT"/>
</dbReference>
<dbReference type="Gene3D" id="1.20.1250.20">
    <property type="entry name" value="MFS general substrate transporter like domains"/>
    <property type="match status" value="2"/>
</dbReference>
<keyword evidence="6" id="KW-1185">Reference proteome</keyword>
<evidence type="ECO:0000256" key="2">
    <source>
        <dbReference type="ARBA" id="ARBA00006727"/>
    </source>
</evidence>
<dbReference type="SUPFAM" id="SSF103473">
    <property type="entry name" value="MFS general substrate transporter"/>
    <property type="match status" value="1"/>
</dbReference>
<gene>
    <name evidence="5" type="ORF">FSPOR_8056</name>
</gene>
<evidence type="ECO:0000256" key="3">
    <source>
        <dbReference type="ARBA" id="ARBA00023180"/>
    </source>
</evidence>
<dbReference type="EMBL" id="PXOF01000118">
    <property type="protein sequence ID" value="RGP64237.1"/>
    <property type="molecule type" value="Genomic_DNA"/>
</dbReference>
<feature type="transmembrane region" description="Helical" evidence="4">
    <location>
        <begin position="66"/>
        <end position="86"/>
    </location>
</feature>
<feature type="transmembrane region" description="Helical" evidence="4">
    <location>
        <begin position="106"/>
        <end position="129"/>
    </location>
</feature>